<dbReference type="GO" id="GO:0004521">
    <property type="term" value="F:RNA endonuclease activity"/>
    <property type="evidence" value="ECO:0007669"/>
    <property type="project" value="InterPro"/>
</dbReference>
<feature type="domain" description="VENN motif-containing" evidence="8">
    <location>
        <begin position="10"/>
        <end position="60"/>
    </location>
</feature>
<reference evidence="9" key="1">
    <citation type="submission" date="2019-06" db="EMBL/GenBank/DDBJ databases">
        <authorList>
            <person name="Deangelis K."/>
            <person name="Huntemann M."/>
            <person name="Clum A."/>
            <person name="Pillay M."/>
            <person name="Palaniappan K."/>
            <person name="Varghese N."/>
            <person name="Mikhailova N."/>
            <person name="Stamatis D."/>
            <person name="Reddy T."/>
            <person name="Daum C."/>
            <person name="Shapiro N."/>
            <person name="Ivanova N."/>
            <person name="Kyrpides N."/>
            <person name="Woyke T."/>
        </authorList>
    </citation>
    <scope>NUCLEOTIDE SEQUENCE [LARGE SCALE GENOMIC DNA]</scope>
    <source>
        <strain evidence="9">128R</strain>
    </source>
</reference>
<dbReference type="GO" id="GO:0003723">
    <property type="term" value="F:RNA binding"/>
    <property type="evidence" value="ECO:0007669"/>
    <property type="project" value="InterPro"/>
</dbReference>
<dbReference type="GO" id="GO:0090729">
    <property type="term" value="F:toxin activity"/>
    <property type="evidence" value="ECO:0007669"/>
    <property type="project" value="UniProtKB-KW"/>
</dbReference>
<dbReference type="Pfam" id="PF04829">
    <property type="entry name" value="PT-VENN"/>
    <property type="match status" value="1"/>
</dbReference>
<feature type="region of interest" description="Disordered" evidence="7">
    <location>
        <begin position="137"/>
        <end position="162"/>
    </location>
</feature>
<keyword evidence="2" id="KW-0800">Toxin</keyword>
<accession>A0A542BRY4</accession>
<evidence type="ECO:0000256" key="3">
    <source>
        <dbReference type="ARBA" id="ARBA00022722"/>
    </source>
</evidence>
<dbReference type="EMBL" id="VISQ01000001">
    <property type="protein sequence ID" value="TVZ71129.1"/>
    <property type="molecule type" value="Genomic_DNA"/>
</dbReference>
<proteinExistence type="predicted"/>
<comment type="caution">
    <text evidence="9">The sequence shown here is derived from an EMBL/GenBank/DDBJ whole genome shotgun (WGS) entry which is preliminary data.</text>
</comment>
<dbReference type="GO" id="GO:0016787">
    <property type="term" value="F:hydrolase activity"/>
    <property type="evidence" value="ECO:0007669"/>
    <property type="project" value="UniProtKB-KW"/>
</dbReference>
<dbReference type="Gene3D" id="3.10.450.30">
    <property type="entry name" value="Microbial ribonucleases"/>
    <property type="match status" value="1"/>
</dbReference>
<dbReference type="SUPFAM" id="SSF53933">
    <property type="entry name" value="Microbial ribonucleases"/>
    <property type="match status" value="1"/>
</dbReference>
<dbReference type="Pfam" id="PF00545">
    <property type="entry name" value="Ribonuclease"/>
    <property type="match status" value="1"/>
</dbReference>
<sequence>MNQLYPGKTVDQLSETEKQTISALGTLAAGLAGGIAGDSTADAVAGGQAGQNSSSNNALLNKDCKNPMLCLSKPEMEGGGIVGGGGLSSGGSTKPAHTANATKEPVRFIEGVTVKDIKTGQTFSGTVDLKPTLDRIANGGTNPHRNDGSVFKNLPDRTTGQPGLPVQPTGYYKEYVHPTPNISGPGPQRVIVGQNGEAYYTNDHYKTFIKIR</sequence>
<reference evidence="9" key="2">
    <citation type="submission" date="2019-08" db="EMBL/GenBank/DDBJ databases">
        <title>Investigation of anaerobic lignin degradation for improved lignocellulosic biofuels.</title>
        <authorList>
            <person name="Deangelis K.PhD."/>
        </authorList>
    </citation>
    <scope>NUCLEOTIDE SEQUENCE [LARGE SCALE GENOMIC DNA]</scope>
    <source>
        <strain evidence="9">128R</strain>
    </source>
</reference>
<evidence type="ECO:0000256" key="1">
    <source>
        <dbReference type="ARBA" id="ARBA00004219"/>
    </source>
</evidence>
<dbReference type="InterPro" id="IPR016191">
    <property type="entry name" value="Ribonuclease/ribotoxin"/>
</dbReference>
<protein>
    <submittedName>
        <fullName evidence="9">Ribonuclease</fullName>
    </submittedName>
</protein>
<evidence type="ECO:0000259" key="8">
    <source>
        <dbReference type="Pfam" id="PF04829"/>
    </source>
</evidence>
<keyword evidence="3" id="KW-0540">Nuclease</keyword>
<keyword evidence="6" id="KW-0843">Virulence</keyword>
<dbReference type="InterPro" id="IPR000026">
    <property type="entry name" value="N1-like"/>
</dbReference>
<organism evidence="9">
    <name type="scientific">Serratia fonticola</name>
    <dbReference type="NCBI Taxonomy" id="47917"/>
    <lineage>
        <taxon>Bacteria</taxon>
        <taxon>Pseudomonadati</taxon>
        <taxon>Pseudomonadota</taxon>
        <taxon>Gammaproteobacteria</taxon>
        <taxon>Enterobacterales</taxon>
        <taxon>Yersiniaceae</taxon>
        <taxon>Serratia</taxon>
    </lineage>
</organism>
<keyword evidence="5" id="KW-1266">Target cell cytoplasm</keyword>
<name>A0A542BRY4_SERFO</name>
<dbReference type="AlphaFoldDB" id="A0A542BRY4"/>
<evidence type="ECO:0000256" key="4">
    <source>
        <dbReference type="ARBA" id="ARBA00022801"/>
    </source>
</evidence>
<dbReference type="InterPro" id="IPR006914">
    <property type="entry name" value="VENN_dom"/>
</dbReference>
<keyword evidence="4" id="KW-0378">Hydrolase</keyword>
<comment type="subcellular location">
    <subcellularLocation>
        <location evidence="1">Target cell</location>
        <location evidence="1">Target cell cytoplasm</location>
    </subcellularLocation>
</comment>
<evidence type="ECO:0000313" key="9">
    <source>
        <dbReference type="EMBL" id="TVZ71129.1"/>
    </source>
</evidence>
<gene>
    <name evidence="9" type="ORF">FHU10_3742</name>
</gene>
<evidence type="ECO:0000256" key="5">
    <source>
        <dbReference type="ARBA" id="ARBA00022913"/>
    </source>
</evidence>
<evidence type="ECO:0000256" key="2">
    <source>
        <dbReference type="ARBA" id="ARBA00022656"/>
    </source>
</evidence>
<evidence type="ECO:0000256" key="7">
    <source>
        <dbReference type="SAM" id="MobiDB-lite"/>
    </source>
</evidence>
<evidence type="ECO:0000256" key="6">
    <source>
        <dbReference type="ARBA" id="ARBA00023026"/>
    </source>
</evidence>